<dbReference type="GO" id="GO:0003677">
    <property type="term" value="F:DNA binding"/>
    <property type="evidence" value="ECO:0007669"/>
    <property type="project" value="TreeGrafter"/>
</dbReference>
<accession>A0A4Y2UN58</accession>
<dbReference type="PANTHER" id="PTHR19303">
    <property type="entry name" value="TRANSPOSON"/>
    <property type="match status" value="1"/>
</dbReference>
<reference evidence="2 3" key="1">
    <citation type="journal article" date="2019" name="Sci. Rep.">
        <title>Orb-weaving spider Araneus ventricosus genome elucidates the spidroin gene catalogue.</title>
        <authorList>
            <person name="Kono N."/>
            <person name="Nakamura H."/>
            <person name="Ohtoshi R."/>
            <person name="Moran D.A.P."/>
            <person name="Shinohara A."/>
            <person name="Yoshida Y."/>
            <person name="Fujiwara M."/>
            <person name="Mori M."/>
            <person name="Tomita M."/>
            <person name="Arakawa K."/>
        </authorList>
    </citation>
    <scope>NUCLEOTIDE SEQUENCE [LARGE SCALE GENOMIC DNA]</scope>
</reference>
<organism evidence="2 3">
    <name type="scientific">Araneus ventricosus</name>
    <name type="common">Orbweaver spider</name>
    <name type="synonym">Epeira ventricosa</name>
    <dbReference type="NCBI Taxonomy" id="182803"/>
    <lineage>
        <taxon>Eukaryota</taxon>
        <taxon>Metazoa</taxon>
        <taxon>Ecdysozoa</taxon>
        <taxon>Arthropoda</taxon>
        <taxon>Chelicerata</taxon>
        <taxon>Arachnida</taxon>
        <taxon>Araneae</taxon>
        <taxon>Araneomorphae</taxon>
        <taxon>Entelegynae</taxon>
        <taxon>Araneoidea</taxon>
        <taxon>Araneidae</taxon>
        <taxon>Araneus</taxon>
    </lineage>
</organism>
<proteinExistence type="predicted"/>
<evidence type="ECO:0000313" key="3">
    <source>
        <dbReference type="Proteomes" id="UP000499080"/>
    </source>
</evidence>
<dbReference type="PANTHER" id="PTHR19303:SF73">
    <property type="entry name" value="PROTEIN PDC2"/>
    <property type="match status" value="1"/>
</dbReference>
<feature type="non-terminal residue" evidence="2">
    <location>
        <position position="1"/>
    </location>
</feature>
<dbReference type="GO" id="GO:0005634">
    <property type="term" value="C:nucleus"/>
    <property type="evidence" value="ECO:0007669"/>
    <property type="project" value="TreeGrafter"/>
</dbReference>
<dbReference type="EMBL" id="BGPR01037845">
    <property type="protein sequence ID" value="GBO13561.1"/>
    <property type="molecule type" value="Genomic_DNA"/>
</dbReference>
<evidence type="ECO:0000259" key="1">
    <source>
        <dbReference type="Pfam" id="PF03184"/>
    </source>
</evidence>
<evidence type="ECO:0000313" key="2">
    <source>
        <dbReference type="EMBL" id="GBO13561.1"/>
    </source>
</evidence>
<dbReference type="Proteomes" id="UP000499080">
    <property type="component" value="Unassembled WGS sequence"/>
</dbReference>
<dbReference type="OrthoDB" id="6483977at2759"/>
<dbReference type="AlphaFoldDB" id="A0A4Y2UN58"/>
<keyword evidence="3" id="KW-1185">Reference proteome</keyword>
<dbReference type="InterPro" id="IPR004875">
    <property type="entry name" value="DDE_SF_endonuclease_dom"/>
</dbReference>
<comment type="caution">
    <text evidence="2">The sequence shown here is derived from an EMBL/GenBank/DDBJ whole genome shotgun (WGS) entry which is preliminary data.</text>
</comment>
<name>A0A4Y2UN58_ARAVE</name>
<gene>
    <name evidence="2" type="primary">TIGD6_91</name>
    <name evidence="2" type="ORF">AVEN_219210_1</name>
</gene>
<sequence>LIKGYDQKDICNADETGLFYNLLPSKRIDIKSDTCHGGKKSKVRLTVLLCANTDGFEKLFPLIIGKSKKSHCFKNVKALPTKYLSNKKSWMTMSYIIDGLKGLDDKMRKQKRRIILFIDQRPAHLPYTDFLKNITVKIFPVNFSSKLQPLDLGVIKSLKQRYRKLLVKTTIVSLDHGDTKNMKIDVLQTMNFIMMAWQNVLQKTIKNCFALSGFLSPVDINPIENDESDHFVPPENWSNLSDVTAFEVFVHCDSELATCSLLTIDEMIANEETSSEEEDNCTEKPLQSFQQALEGLNTMQQYLISSDLNDKVKMALLTEHNELLSVHSKKALQPKITKYIL</sequence>
<dbReference type="Pfam" id="PF03184">
    <property type="entry name" value="DDE_1"/>
    <property type="match status" value="1"/>
</dbReference>
<feature type="domain" description="DDE-1" evidence="1">
    <location>
        <begin position="43"/>
        <end position="209"/>
    </location>
</feature>
<dbReference type="InterPro" id="IPR050863">
    <property type="entry name" value="CenT-Element_Derived"/>
</dbReference>
<protein>
    <submittedName>
        <fullName evidence="2">Tigger transposable element-derived protein 6</fullName>
    </submittedName>
</protein>